<feature type="compositionally biased region" description="Polar residues" evidence="5">
    <location>
        <begin position="30"/>
        <end position="42"/>
    </location>
</feature>
<feature type="compositionally biased region" description="Basic and acidic residues" evidence="5">
    <location>
        <begin position="215"/>
        <end position="226"/>
    </location>
</feature>
<keyword evidence="2" id="KW-0963">Cytoplasm</keyword>
<reference evidence="7" key="1">
    <citation type="submission" date="2022-11" db="EMBL/GenBank/DDBJ databases">
        <authorList>
            <person name="Kikuchi T."/>
        </authorList>
    </citation>
    <scope>NUCLEOTIDE SEQUENCE</scope>
    <source>
        <strain evidence="7">PS1010</strain>
    </source>
</reference>
<feature type="domain" description="Ig-like" evidence="6">
    <location>
        <begin position="978"/>
        <end position="1054"/>
    </location>
</feature>
<dbReference type="SMART" id="SM00408">
    <property type="entry name" value="IGc2"/>
    <property type="match status" value="3"/>
</dbReference>
<evidence type="ECO:0000256" key="3">
    <source>
        <dbReference type="ARBA" id="ARBA00022553"/>
    </source>
</evidence>
<organism evidence="7 8">
    <name type="scientific">Caenorhabditis angaria</name>
    <dbReference type="NCBI Taxonomy" id="860376"/>
    <lineage>
        <taxon>Eukaryota</taxon>
        <taxon>Metazoa</taxon>
        <taxon>Ecdysozoa</taxon>
        <taxon>Nematoda</taxon>
        <taxon>Chromadorea</taxon>
        <taxon>Rhabditida</taxon>
        <taxon>Rhabditina</taxon>
        <taxon>Rhabditomorpha</taxon>
        <taxon>Rhabditoidea</taxon>
        <taxon>Rhabditidae</taxon>
        <taxon>Peloderinae</taxon>
        <taxon>Caenorhabditis</taxon>
    </lineage>
</organism>
<feature type="region of interest" description="Disordered" evidence="5">
    <location>
        <begin position="251"/>
        <end position="300"/>
    </location>
</feature>
<feature type="region of interest" description="Disordered" evidence="5">
    <location>
        <begin position="1162"/>
        <end position="1186"/>
    </location>
</feature>
<dbReference type="PANTHER" id="PTHR35971:SF5">
    <property type="entry name" value="OBSCURIN LIKE CYTOSKELETAL ADAPTOR 1"/>
    <property type="match status" value="1"/>
</dbReference>
<comment type="subcellular location">
    <subcellularLocation>
        <location evidence="1">Cytoplasm</location>
    </subcellularLocation>
</comment>
<evidence type="ECO:0000256" key="2">
    <source>
        <dbReference type="ARBA" id="ARBA00022490"/>
    </source>
</evidence>
<dbReference type="PANTHER" id="PTHR35971">
    <property type="entry name" value="SI:DKEY-31G6.6"/>
    <property type="match status" value="1"/>
</dbReference>
<evidence type="ECO:0000313" key="8">
    <source>
        <dbReference type="Proteomes" id="UP001152747"/>
    </source>
</evidence>
<feature type="compositionally biased region" description="Basic and acidic residues" evidence="5">
    <location>
        <begin position="687"/>
        <end position="698"/>
    </location>
</feature>
<dbReference type="GO" id="GO:0005737">
    <property type="term" value="C:cytoplasm"/>
    <property type="evidence" value="ECO:0007669"/>
    <property type="project" value="UniProtKB-SubCell"/>
</dbReference>
<feature type="region of interest" description="Disordered" evidence="5">
    <location>
        <begin position="337"/>
        <end position="517"/>
    </location>
</feature>
<dbReference type="InterPro" id="IPR036179">
    <property type="entry name" value="Ig-like_dom_sf"/>
</dbReference>
<dbReference type="SMART" id="SM00409">
    <property type="entry name" value="IG"/>
    <property type="match status" value="5"/>
</dbReference>
<evidence type="ECO:0000256" key="4">
    <source>
        <dbReference type="ARBA" id="ARBA00023157"/>
    </source>
</evidence>
<feature type="region of interest" description="Disordered" evidence="5">
    <location>
        <begin position="110"/>
        <end position="229"/>
    </location>
</feature>
<feature type="compositionally biased region" description="Basic and acidic residues" evidence="5">
    <location>
        <begin position="252"/>
        <end position="267"/>
    </location>
</feature>
<dbReference type="InterPro" id="IPR003598">
    <property type="entry name" value="Ig_sub2"/>
</dbReference>
<feature type="compositionally biased region" description="Basic and acidic residues" evidence="5">
    <location>
        <begin position="490"/>
        <end position="517"/>
    </location>
</feature>
<feature type="compositionally biased region" description="Polar residues" evidence="5">
    <location>
        <begin position="391"/>
        <end position="408"/>
    </location>
</feature>
<dbReference type="InterPro" id="IPR007110">
    <property type="entry name" value="Ig-like_dom"/>
</dbReference>
<gene>
    <name evidence="7" type="ORF">CAMP_LOCUS12308</name>
</gene>
<comment type="caution">
    <text evidence="7">The sequence shown here is derived from an EMBL/GenBank/DDBJ whole genome shotgun (WGS) entry which is preliminary data.</text>
</comment>
<dbReference type="AlphaFoldDB" id="A0A9P1IS06"/>
<keyword evidence="4" id="KW-1015">Disulfide bond</keyword>
<dbReference type="Pfam" id="PF07679">
    <property type="entry name" value="I-set"/>
    <property type="match status" value="5"/>
</dbReference>
<protein>
    <recommendedName>
        <fullName evidence="6">Ig-like domain-containing protein</fullName>
    </recommendedName>
</protein>
<feature type="domain" description="Ig-like" evidence="6">
    <location>
        <begin position="794"/>
        <end position="876"/>
    </location>
</feature>
<dbReference type="FunFam" id="2.60.40.10:FF:000440">
    <property type="entry name" value="Bent, isoform C"/>
    <property type="match status" value="1"/>
</dbReference>
<dbReference type="OrthoDB" id="504170at2759"/>
<feature type="compositionally biased region" description="Basic and acidic residues" evidence="5">
    <location>
        <begin position="458"/>
        <end position="470"/>
    </location>
</feature>
<dbReference type="SUPFAM" id="SSF48726">
    <property type="entry name" value="Immunoglobulin"/>
    <property type="match status" value="6"/>
</dbReference>
<dbReference type="EMBL" id="CANHGI010000004">
    <property type="protein sequence ID" value="CAI5449671.1"/>
    <property type="molecule type" value="Genomic_DNA"/>
</dbReference>
<feature type="region of interest" description="Disordered" evidence="5">
    <location>
        <begin position="655"/>
        <end position="698"/>
    </location>
</feature>
<feature type="compositionally biased region" description="Low complexity" evidence="5">
    <location>
        <begin position="129"/>
        <end position="143"/>
    </location>
</feature>
<dbReference type="InterPro" id="IPR003599">
    <property type="entry name" value="Ig_sub"/>
</dbReference>
<accession>A0A9P1IS06</accession>
<dbReference type="PROSITE" id="PS50835">
    <property type="entry name" value="IG_LIKE"/>
    <property type="match status" value="5"/>
</dbReference>
<evidence type="ECO:0000256" key="5">
    <source>
        <dbReference type="SAM" id="MobiDB-lite"/>
    </source>
</evidence>
<feature type="compositionally biased region" description="Polar residues" evidence="5">
    <location>
        <begin position="1"/>
        <end position="16"/>
    </location>
</feature>
<feature type="compositionally biased region" description="Basic and acidic residues" evidence="5">
    <location>
        <begin position="409"/>
        <end position="420"/>
    </location>
</feature>
<dbReference type="Gene3D" id="2.60.40.10">
    <property type="entry name" value="Immunoglobulins"/>
    <property type="match status" value="6"/>
</dbReference>
<dbReference type="InterPro" id="IPR013098">
    <property type="entry name" value="Ig_I-set"/>
</dbReference>
<evidence type="ECO:0000259" key="6">
    <source>
        <dbReference type="PROSITE" id="PS50835"/>
    </source>
</evidence>
<feature type="compositionally biased region" description="Basic and acidic residues" evidence="5">
    <location>
        <begin position="661"/>
        <end position="674"/>
    </location>
</feature>
<feature type="domain" description="Ig-like" evidence="6">
    <location>
        <begin position="889"/>
        <end position="975"/>
    </location>
</feature>
<evidence type="ECO:0000313" key="7">
    <source>
        <dbReference type="EMBL" id="CAI5449671.1"/>
    </source>
</evidence>
<feature type="compositionally biased region" description="Low complexity" evidence="5">
    <location>
        <begin position="17"/>
        <end position="29"/>
    </location>
</feature>
<keyword evidence="8" id="KW-1185">Reference proteome</keyword>
<sequence>MSTYQPGSHIQNFLRKSSSIASSEPSSSSTLPPRNSNDNSQFPKRMFALRSVSDRAGAGAGASAGSSKTPIEKGTSVDMSNISQIHAYILSKMPEGDAKEKFLKSILDFGAGPTSRRGSKEDSAHSLRNTNSKSSINSSSNESQLDEIPSSGLTIPEERRRELLGQIGGGESDDEVSESISELPSFAGGKPRRKTDTPEMFSRDTLLRKTTTSSSRKETSTEEKTQLRKTIKKAADGELDFKAMVKLKKVVQQKEDSDKSFSLDRTDSQSSLFSSESRSRRGSTVLDASQPAPSPFGQLKKIKKIGGLEKSDSAASLKNGGDEGAFKVQLKKVVKKESVETKTSTLKQKAEVESGVSTEFKMEKRQRTKLEKFEKTDTDRAKENKPKRVSIATNQDQDPPTTPILQQNKSEESSKSEDAPPKSQLKGRQVGNKRQIPPPKEEEVPNFSKIQLKKVAKKEKEEVNEMEGIKLKKVMPKHVTLDDNDSQSESESRRGSIFGEFRRGGSDSRRESIRRSSIDMRRVSVQEIMEKQSTPLVPSGASGSAPKIVEVPENVTVVENETAILTCKVSGSPAPTFKWYKGNREVLNGVRFKHLTDGKESTVSLAVLKCRSQDDGPYTLTIENAHGTDSIDVKLLVTSDNGVDFRTMLKHSAQLRQISPGKRESQAGFQKDEEGGAGGPGGAKQKPMTEAERRQSLFPGKKVEKWEVPLPEKTVQQQVDKICEWKCTYSRPNAKIRWYKDRKEIFSGGLKYKIVIEKNVCTLIINNPEVDDTGKYTCEANGVPTHAQLTVLEPPMKYSFLNPLPNTQEIYRTKQAVLTCKVNTPRAPLVWWRGNKAIAEDDKRFIIEKDAVGRCTLTIKVVEEDDQAEWTARITQDVFSKCQVYVEEPRHTFVVPMKSQKVNEGDEAVLETDVNDKDADVVWWHDGKRIDIDNNKYKVESHNRKRRLIIAAGKIEDHGEYKCTTKDDRTMAQLIVDPKNKFVVALKDTEVVEKEDVTLMCQTKDTKTPGIWFRNGKQISSMPGGKFETQSRNGTHTLKISKIEMNEADGSCNVAVLEAEKRPILNWKPKKIEAKAGEPCIVKVPFQIKGTRRGDPKANILRNGKPIDEEMKKLIEVVIKDDVAEIIFKDPQLADTGKWALELGNSAGTALAPFELFVKDKPKPPKGPLETKNITAEGLDLGLGDP</sequence>
<dbReference type="FunFam" id="2.60.40.10:FF:002171">
    <property type="entry name" value="Twitchin"/>
    <property type="match status" value="1"/>
</dbReference>
<feature type="domain" description="Ig-like" evidence="6">
    <location>
        <begin position="546"/>
        <end position="638"/>
    </location>
</feature>
<keyword evidence="3" id="KW-0597">Phosphoprotein</keyword>
<dbReference type="InterPro" id="IPR052385">
    <property type="entry name" value="Obscurin/Obscurin-like_Reg"/>
</dbReference>
<proteinExistence type="predicted"/>
<dbReference type="InterPro" id="IPR013783">
    <property type="entry name" value="Ig-like_fold"/>
</dbReference>
<name>A0A9P1IS06_9PELO</name>
<feature type="domain" description="Ig-like" evidence="6">
    <location>
        <begin position="699"/>
        <end position="790"/>
    </location>
</feature>
<feature type="region of interest" description="Disordered" evidence="5">
    <location>
        <begin position="1"/>
        <end position="78"/>
    </location>
</feature>
<dbReference type="Proteomes" id="UP001152747">
    <property type="component" value="Unassembled WGS sequence"/>
</dbReference>
<feature type="compositionally biased region" description="Basic and acidic residues" evidence="5">
    <location>
        <begin position="194"/>
        <end position="207"/>
    </location>
</feature>
<dbReference type="CDD" id="cd00096">
    <property type="entry name" value="Ig"/>
    <property type="match status" value="2"/>
</dbReference>
<feature type="compositionally biased region" description="Basic and acidic residues" evidence="5">
    <location>
        <begin position="360"/>
        <end position="386"/>
    </location>
</feature>
<evidence type="ECO:0000256" key="1">
    <source>
        <dbReference type="ARBA" id="ARBA00004496"/>
    </source>
</evidence>